<dbReference type="InterPro" id="IPR011333">
    <property type="entry name" value="SKP1/BTB/POZ_sf"/>
</dbReference>
<comment type="caution">
    <text evidence="3">The sequence shown here is derived from an EMBL/GenBank/DDBJ whole genome shotgun (WGS) entry which is preliminary data.</text>
</comment>
<protein>
    <submittedName>
        <fullName evidence="3">Ankyrin repeat-containing protein</fullName>
    </submittedName>
</protein>
<evidence type="ECO:0000256" key="1">
    <source>
        <dbReference type="SAM" id="MobiDB-lite"/>
    </source>
</evidence>
<dbReference type="InterPro" id="IPR036770">
    <property type="entry name" value="Ankyrin_rpt-contain_sf"/>
</dbReference>
<dbReference type="SMART" id="SM00248">
    <property type="entry name" value="ANK"/>
    <property type="match status" value="8"/>
</dbReference>
<feature type="domain" description="BTB" evidence="2">
    <location>
        <begin position="772"/>
        <end position="847"/>
    </location>
</feature>
<feature type="region of interest" description="Disordered" evidence="1">
    <location>
        <begin position="316"/>
        <end position="357"/>
    </location>
</feature>
<organism evidence="3 4">
    <name type="scientific">Anaeramoeba flamelloides</name>
    <dbReference type="NCBI Taxonomy" id="1746091"/>
    <lineage>
        <taxon>Eukaryota</taxon>
        <taxon>Metamonada</taxon>
        <taxon>Anaeramoebidae</taxon>
        <taxon>Anaeramoeba</taxon>
    </lineage>
</organism>
<dbReference type="Pfam" id="PF00651">
    <property type="entry name" value="BTB"/>
    <property type="match status" value="1"/>
</dbReference>
<dbReference type="Proteomes" id="UP001150062">
    <property type="component" value="Unassembled WGS sequence"/>
</dbReference>
<dbReference type="Gene3D" id="3.30.710.10">
    <property type="entry name" value="Potassium Channel Kv1.1, Chain A"/>
    <property type="match status" value="1"/>
</dbReference>
<gene>
    <name evidence="3" type="ORF">M0813_22972</name>
</gene>
<dbReference type="InterPro" id="IPR002110">
    <property type="entry name" value="Ankyrin_rpt"/>
</dbReference>
<dbReference type="CDD" id="cd18186">
    <property type="entry name" value="BTB_POZ_ZBTB_KLHL-like"/>
    <property type="match status" value="1"/>
</dbReference>
<dbReference type="EMBL" id="JAOAOG010000182">
    <property type="protein sequence ID" value="KAJ6242199.1"/>
    <property type="molecule type" value="Genomic_DNA"/>
</dbReference>
<dbReference type="Gene3D" id="1.25.40.20">
    <property type="entry name" value="Ankyrin repeat-containing domain"/>
    <property type="match status" value="4"/>
</dbReference>
<proteinExistence type="predicted"/>
<accession>A0ABQ8YCB0</accession>
<dbReference type="PROSITE" id="PS50097">
    <property type="entry name" value="BTB"/>
    <property type="match status" value="1"/>
</dbReference>
<dbReference type="InterPro" id="IPR051616">
    <property type="entry name" value="Cul2-RING_E3_ligase_SR"/>
</dbReference>
<evidence type="ECO:0000313" key="4">
    <source>
        <dbReference type="Proteomes" id="UP001150062"/>
    </source>
</evidence>
<feature type="compositionally biased region" description="Low complexity" evidence="1">
    <location>
        <begin position="335"/>
        <end position="354"/>
    </location>
</feature>
<keyword evidence="4" id="KW-1185">Reference proteome</keyword>
<evidence type="ECO:0000313" key="3">
    <source>
        <dbReference type="EMBL" id="KAJ6242199.1"/>
    </source>
</evidence>
<name>A0ABQ8YCB0_9EUKA</name>
<evidence type="ECO:0000259" key="2">
    <source>
        <dbReference type="PROSITE" id="PS50097"/>
    </source>
</evidence>
<dbReference type="PANTHER" id="PTHR46224">
    <property type="entry name" value="ANKYRIN REPEAT FAMILY PROTEIN"/>
    <property type="match status" value="1"/>
</dbReference>
<dbReference type="SMART" id="SM00225">
    <property type="entry name" value="BTB"/>
    <property type="match status" value="1"/>
</dbReference>
<dbReference type="SUPFAM" id="SSF48403">
    <property type="entry name" value="Ankyrin repeat"/>
    <property type="match status" value="2"/>
</dbReference>
<dbReference type="SUPFAM" id="SSF54695">
    <property type="entry name" value="POZ domain"/>
    <property type="match status" value="1"/>
</dbReference>
<dbReference type="PANTHER" id="PTHR46224:SF64">
    <property type="entry name" value="IQ MOTIF AND ANKYRIN REPEAT DOMAIN-CONTAINING PROTEIN 1"/>
    <property type="match status" value="1"/>
</dbReference>
<dbReference type="InterPro" id="IPR000210">
    <property type="entry name" value="BTB/POZ_dom"/>
</dbReference>
<reference evidence="3" key="1">
    <citation type="submission" date="2022-08" db="EMBL/GenBank/DDBJ databases">
        <title>Novel sulfate-reducing endosymbionts in the free-living metamonad Anaeramoeba.</title>
        <authorList>
            <person name="Jerlstrom-Hultqvist J."/>
            <person name="Cepicka I."/>
            <person name="Gallot-Lavallee L."/>
            <person name="Salas-Leiva D."/>
            <person name="Curtis B.A."/>
            <person name="Zahonova K."/>
            <person name="Pipaliya S."/>
            <person name="Dacks J."/>
            <person name="Roger A.J."/>
        </authorList>
    </citation>
    <scope>NUCLEOTIDE SEQUENCE</scope>
    <source>
        <strain evidence="3">Schooner1</strain>
    </source>
</reference>
<sequence>MYQALQSKRHLQVKELLKENPDLATELCEGKNVLTIAIEKRDYKMVALLLKFGADPTQASWGDIRPIDFTIKAKRPHKYVQIMLTESSNSEDVLEREPYRKIKIRVLKKTEKWKNDIKFRYQILKKLLKKYPKSDTVYRLLRSGANLTFKQKDKLFLFSLSNKVISNIKYLLNNGADPNAILSDDDGDVSALVLALYYKQPLEVFKLMVDKGLNLLQVNSGADFLKRESIKGELTLSQFKENTVKDISILNFLIIFNVQNEILDLFMESKISLFFLDSLGRNSLLYSLEIGKNSKISKKILDRYLQIVNNVNKNKNNLKNNTQNEIEKEDDIENSDNNNNNNNKCSNGNSNGSNVDRDVNGEDINVLSDNSKWHNYLILSLRYLDTDISKLLLLAGADPNLMDRNGVSAIVWAMYYKKPPDLIQLMVEKGLDLNQVFQGKSYLDYSDNKIERRFFRHINSTFKQISHLSILHYAIFLQIPIESFKVLIKAGAPLWVADQNGTYPFEINVKYLPTKSEYALLILKASDQIPKRVLIQRYLLGCLKRAVSFDVIKLMIEKGARLNVMKGLNSFASLINSNSIQLSTLKGILKLDYGTLPLYKKCLPLYYACRLSDGYSIKILLRFGADPEMINPKTNAKPKEHLDNKNLKETIRIYGDYVNNYIKLYTRQENCDVTIVSSDNKKVYFHKLMFQCRLGGLVDYELFINTLKNFEKREIDLMMKWVYGGTCNDENKTLLTFLISALNLPEEIFKEKSFKRGLKRDLADLYNDNDSKDFILVVSELNKKEEVVEKEIPVHRLVLIANSELFREMLVNVDQESNRVHDYTGRSYEAIFYLIKYYYTDQLDEKISSKALDELYYAEEFYQLSEYNSLFPRICILKRKRKKRKTSKK</sequence>